<protein>
    <submittedName>
        <fullName evidence="4">IS605 OrfB family transposase</fullName>
    </submittedName>
</protein>
<evidence type="ECO:0000256" key="2">
    <source>
        <dbReference type="SAM" id="Coils"/>
    </source>
</evidence>
<dbReference type="OrthoDB" id="7375452at2"/>
<dbReference type="AlphaFoldDB" id="A0A2T6B8Q3"/>
<name>A0A2T6B8Q3_9RHOB</name>
<proteinExistence type="predicted"/>
<organism evidence="4 5">
    <name type="scientific">Gemmobacter caeni</name>
    <dbReference type="NCBI Taxonomy" id="589035"/>
    <lineage>
        <taxon>Bacteria</taxon>
        <taxon>Pseudomonadati</taxon>
        <taxon>Pseudomonadota</taxon>
        <taxon>Alphaproteobacteria</taxon>
        <taxon>Rhodobacterales</taxon>
        <taxon>Paracoccaceae</taxon>
        <taxon>Gemmobacter</taxon>
    </lineage>
</organism>
<dbReference type="EMBL" id="QBKP01000002">
    <property type="protein sequence ID" value="PTX52436.1"/>
    <property type="molecule type" value="Genomic_DNA"/>
</dbReference>
<dbReference type="NCBIfam" id="TIGR01766">
    <property type="entry name" value="IS200/IS605 family accessory protein TnpB-like domain"/>
    <property type="match status" value="1"/>
</dbReference>
<keyword evidence="2" id="KW-0175">Coiled coil</keyword>
<feature type="region of interest" description="Disordered" evidence="3">
    <location>
        <begin position="126"/>
        <end position="159"/>
    </location>
</feature>
<evidence type="ECO:0000313" key="4">
    <source>
        <dbReference type="EMBL" id="PTX52436.1"/>
    </source>
</evidence>
<comment type="caution">
    <text evidence="4">The sequence shown here is derived from an EMBL/GenBank/DDBJ whole genome shotgun (WGS) entry which is preliminary data.</text>
</comment>
<dbReference type="InterPro" id="IPR010095">
    <property type="entry name" value="Cas12f1-like_TNB"/>
</dbReference>
<dbReference type="GO" id="GO:0003677">
    <property type="term" value="F:DNA binding"/>
    <property type="evidence" value="ECO:0007669"/>
    <property type="project" value="UniProtKB-KW"/>
</dbReference>
<accession>A0A2T6B8Q3</accession>
<evidence type="ECO:0000256" key="3">
    <source>
        <dbReference type="SAM" id="MobiDB-lite"/>
    </source>
</evidence>
<gene>
    <name evidence="4" type="ORF">C8N34_102215</name>
</gene>
<feature type="compositionally biased region" description="Basic and acidic residues" evidence="3">
    <location>
        <begin position="138"/>
        <end position="150"/>
    </location>
</feature>
<dbReference type="Proteomes" id="UP000244224">
    <property type="component" value="Unassembled WGS sequence"/>
</dbReference>
<reference evidence="4 5" key="1">
    <citation type="submission" date="2018-04" db="EMBL/GenBank/DDBJ databases">
        <title>Genomic Encyclopedia of Archaeal and Bacterial Type Strains, Phase II (KMG-II): from individual species to whole genera.</title>
        <authorList>
            <person name="Goeker M."/>
        </authorList>
    </citation>
    <scope>NUCLEOTIDE SEQUENCE [LARGE SCALE GENOMIC DNA]</scope>
    <source>
        <strain evidence="4 5">DSM 21823</strain>
    </source>
</reference>
<sequence length="613" mass="66159">MGSLTSTTRVRLPAGPHDAELDRTGELFGRLERRLHVALRAIDRGLPGAAADRNALKVAFCAEHRITARHYNSLLRALDGKHASVIEKARIDAADLEDRLAAVRKKIADAVRKLDKDAAARAGIAARAAAGKAPTRGQAKDRLNDKDRAALRRGLHGRRRKADRLEGKIARLRALTERRVPPLVFGSRKLLRSRPQDGTPDEVAAWLLRWREARSAQIFSVGSRDEPGGSQCCRPLWDGWADGTIGLRLRRLGPVPAGASPYIEITGIPLNKHASALLGPVRDLFAADGSTAISVRLVRTPAEEPVPAGMSRWEALITVEEAVPDAPHRAGARVLGVDVNADHLAWALLSPDGNRLKTGRIGLPLDGRGAEARRSLICEAASALVKVAVAGTAQIALEALDFTRKKRELSLRPESANRRRRLHALPYAAMLEAITRRAARAGVLVLRVNPAYTSVIGRVNLATRHGISTHRAAALAIGRRAQGHSERPHYPLARPEAPDPSLGAVQPRRHVWSQWVVVSREVSRLDAVARKSAGSRGEVAPGAGPFRGRRPASGRPRPTPSAPVTDWIPDFPTVPGQEPTGNTVIPTAGDTSPAVRSGLVRCGQDIVRNDYVS</sequence>
<feature type="region of interest" description="Disordered" evidence="3">
    <location>
        <begin position="530"/>
        <end position="570"/>
    </location>
</feature>
<keyword evidence="1" id="KW-0238">DNA-binding</keyword>
<feature type="coiled-coil region" evidence="2">
    <location>
        <begin position="86"/>
        <end position="113"/>
    </location>
</feature>
<evidence type="ECO:0000256" key="1">
    <source>
        <dbReference type="ARBA" id="ARBA00023125"/>
    </source>
</evidence>
<dbReference type="RefSeq" id="WP_108127860.1">
    <property type="nucleotide sequence ID" value="NZ_QBKP01000002.1"/>
</dbReference>
<keyword evidence="5" id="KW-1185">Reference proteome</keyword>
<evidence type="ECO:0000313" key="5">
    <source>
        <dbReference type="Proteomes" id="UP000244224"/>
    </source>
</evidence>